<reference evidence="9 12" key="3">
    <citation type="submission" date="2019-12" db="EMBL/GenBank/DDBJ databases">
        <title>Draft Genome Sequences of Six Type Strains of the Genus Massilia.</title>
        <authorList>
            <person name="Miess H."/>
            <person name="Frediansyah A."/>
            <person name="Goeker M."/>
            <person name="Gross H."/>
        </authorList>
    </citation>
    <scope>NUCLEOTIDE SEQUENCE [LARGE SCALE GENOMIC DNA]</scope>
    <source>
        <strain evidence="9 12">DSM 26639</strain>
    </source>
</reference>
<evidence type="ECO:0000313" key="12">
    <source>
        <dbReference type="Proteomes" id="UP000437862"/>
    </source>
</evidence>
<keyword evidence="12" id="KW-1185">Reference proteome</keyword>
<protein>
    <recommendedName>
        <fullName evidence="2">histidine kinase</fullName>
        <ecNumber evidence="2">2.7.13.3</ecNumber>
    </recommendedName>
</protein>
<keyword evidence="5 10" id="KW-0418">Kinase</keyword>
<dbReference type="PROSITE" id="PS50110">
    <property type="entry name" value="RESPONSE_REGULATORY"/>
    <property type="match status" value="1"/>
</dbReference>
<proteinExistence type="predicted"/>
<keyword evidence="3 6" id="KW-0597">Phosphoprotein</keyword>
<comment type="catalytic activity">
    <reaction evidence="1">
        <text>ATP + protein L-histidine = ADP + protein N-phospho-L-histidine.</text>
        <dbReference type="EC" id="2.7.13.3"/>
    </reaction>
</comment>
<dbReference type="PRINTS" id="PR00344">
    <property type="entry name" value="BCTRLSENSOR"/>
</dbReference>
<feature type="domain" description="Histidine kinase" evidence="7">
    <location>
        <begin position="145"/>
        <end position="366"/>
    </location>
</feature>
<evidence type="ECO:0000256" key="4">
    <source>
        <dbReference type="ARBA" id="ARBA00022679"/>
    </source>
</evidence>
<reference evidence="10" key="2">
    <citation type="submission" date="2019-07" db="EMBL/GenBank/DDBJ databases">
        <authorList>
            <person name="Whitman W."/>
            <person name="Huntemann M."/>
            <person name="Clum A."/>
            <person name="Pillay M."/>
            <person name="Palaniappan K."/>
            <person name="Varghese N."/>
            <person name="Mikhailova N."/>
            <person name="Stamatis D."/>
            <person name="Reddy T."/>
            <person name="Daum C."/>
            <person name="Shapiro N."/>
            <person name="Ivanova N."/>
            <person name="Kyrpides N."/>
            <person name="Woyke T."/>
        </authorList>
    </citation>
    <scope>NUCLEOTIDE SEQUENCE</scope>
    <source>
        <strain evidence="10">CGMCC 1.10685</strain>
    </source>
</reference>
<dbReference type="Pfam" id="PF00072">
    <property type="entry name" value="Response_reg"/>
    <property type="match status" value="1"/>
</dbReference>
<dbReference type="InterPro" id="IPR005467">
    <property type="entry name" value="His_kinase_dom"/>
</dbReference>
<accession>A0A562PQS3</accession>
<evidence type="ECO:0000313" key="11">
    <source>
        <dbReference type="Proteomes" id="UP000315112"/>
    </source>
</evidence>
<dbReference type="InterPro" id="IPR050351">
    <property type="entry name" value="BphY/WalK/GraS-like"/>
</dbReference>
<evidence type="ECO:0000256" key="3">
    <source>
        <dbReference type="ARBA" id="ARBA00022553"/>
    </source>
</evidence>
<dbReference type="PROSITE" id="PS50109">
    <property type="entry name" value="HIS_KIN"/>
    <property type="match status" value="1"/>
</dbReference>
<dbReference type="InterPro" id="IPR003594">
    <property type="entry name" value="HATPase_dom"/>
</dbReference>
<name>A0A562PQS3_9BURK</name>
<dbReference type="CDD" id="cd00082">
    <property type="entry name" value="HisKA"/>
    <property type="match status" value="1"/>
</dbReference>
<evidence type="ECO:0000313" key="9">
    <source>
        <dbReference type="EMBL" id="QGZ37872.1"/>
    </source>
</evidence>
<dbReference type="GO" id="GO:0000156">
    <property type="term" value="F:phosphorelay response regulator activity"/>
    <property type="evidence" value="ECO:0007669"/>
    <property type="project" value="TreeGrafter"/>
</dbReference>
<dbReference type="PANTHER" id="PTHR42878">
    <property type="entry name" value="TWO-COMPONENT HISTIDINE KINASE"/>
    <property type="match status" value="1"/>
</dbReference>
<evidence type="ECO:0000256" key="6">
    <source>
        <dbReference type="PROSITE-ProRule" id="PRU00169"/>
    </source>
</evidence>
<dbReference type="SUPFAM" id="SSF52172">
    <property type="entry name" value="CheY-like"/>
    <property type="match status" value="1"/>
</dbReference>
<evidence type="ECO:0000259" key="8">
    <source>
        <dbReference type="PROSITE" id="PS50110"/>
    </source>
</evidence>
<evidence type="ECO:0000313" key="10">
    <source>
        <dbReference type="EMBL" id="TWI46703.1"/>
    </source>
</evidence>
<dbReference type="CDD" id="cd00075">
    <property type="entry name" value="HATPase"/>
    <property type="match status" value="1"/>
</dbReference>
<dbReference type="InterPro" id="IPR004358">
    <property type="entry name" value="Sig_transdc_His_kin-like_C"/>
</dbReference>
<gene>
    <name evidence="9" type="ORF">GO485_01615</name>
    <name evidence="10" type="ORF">IP92_03066</name>
</gene>
<dbReference type="InterPro" id="IPR036890">
    <property type="entry name" value="HATPase_C_sf"/>
</dbReference>
<dbReference type="RefSeq" id="WP_145876355.1">
    <property type="nucleotide sequence ID" value="NZ_CP046904.1"/>
</dbReference>
<dbReference type="Pfam" id="PF02518">
    <property type="entry name" value="HATPase_c"/>
    <property type="match status" value="1"/>
</dbReference>
<dbReference type="InterPro" id="IPR001789">
    <property type="entry name" value="Sig_transdc_resp-reg_receiver"/>
</dbReference>
<feature type="domain" description="Response regulatory" evidence="8">
    <location>
        <begin position="5"/>
        <end position="119"/>
    </location>
</feature>
<dbReference type="GO" id="GO:0030295">
    <property type="term" value="F:protein kinase activator activity"/>
    <property type="evidence" value="ECO:0007669"/>
    <property type="project" value="TreeGrafter"/>
</dbReference>
<dbReference type="SMART" id="SM00388">
    <property type="entry name" value="HisKA"/>
    <property type="match status" value="1"/>
</dbReference>
<dbReference type="InterPro" id="IPR011006">
    <property type="entry name" value="CheY-like_superfamily"/>
</dbReference>
<evidence type="ECO:0000259" key="7">
    <source>
        <dbReference type="PROSITE" id="PS50109"/>
    </source>
</evidence>
<dbReference type="EMBL" id="VLKW01000005">
    <property type="protein sequence ID" value="TWI46703.1"/>
    <property type="molecule type" value="Genomic_DNA"/>
</dbReference>
<dbReference type="GO" id="GO:0000155">
    <property type="term" value="F:phosphorelay sensor kinase activity"/>
    <property type="evidence" value="ECO:0007669"/>
    <property type="project" value="InterPro"/>
</dbReference>
<sequence>MEATTVLYVDDEDLARKYFGRAFGSDYRVLTAPGVDAALALLAEHSVDVLVTDWRMPGRAGGELLREVERRRPGLVRILVTAYANKDVLLETVNGGDVFRVLEKPVPQDTLREVLRLACAEAARRARERAVREQGMLAVEETVAFLAHELGTPLASIADFAQTIARRVAERDDEGSPALLRARIGNAVAHMNDNARYCQSVLDAFVDTIKRAALAPAARVAADSAQRMVAALLAAYAMAPEQRDAIVVDVRHDFPIAAAPNCVALVLSALVGNALRALDGHPAPRLTVTVGVDERPVLAVSDNGPGIPSAILHRLLLDPVSMHGGAGHGWSLIFCNRVMQSFGGALRVQSKEGRGTTVTMNFPETQKEQA</sequence>
<dbReference type="AlphaFoldDB" id="A0A562PQS3"/>
<evidence type="ECO:0000256" key="5">
    <source>
        <dbReference type="ARBA" id="ARBA00022777"/>
    </source>
</evidence>
<keyword evidence="4" id="KW-0808">Transferase</keyword>
<dbReference type="Gene3D" id="1.10.287.130">
    <property type="match status" value="1"/>
</dbReference>
<evidence type="ECO:0000256" key="1">
    <source>
        <dbReference type="ARBA" id="ARBA00000085"/>
    </source>
</evidence>
<dbReference type="EMBL" id="CP046904">
    <property type="protein sequence ID" value="QGZ37872.1"/>
    <property type="molecule type" value="Genomic_DNA"/>
</dbReference>
<dbReference type="SMART" id="SM00387">
    <property type="entry name" value="HATPase_c"/>
    <property type="match status" value="1"/>
</dbReference>
<dbReference type="Proteomes" id="UP000315112">
    <property type="component" value="Unassembled WGS sequence"/>
</dbReference>
<dbReference type="SUPFAM" id="SSF47384">
    <property type="entry name" value="Homodimeric domain of signal transducing histidine kinase"/>
    <property type="match status" value="1"/>
</dbReference>
<dbReference type="EC" id="2.7.13.3" evidence="2"/>
<dbReference type="Gene3D" id="3.30.565.10">
    <property type="entry name" value="Histidine kinase-like ATPase, C-terminal domain"/>
    <property type="match status" value="1"/>
</dbReference>
<dbReference type="InterPro" id="IPR036097">
    <property type="entry name" value="HisK_dim/P_sf"/>
</dbReference>
<dbReference type="Proteomes" id="UP000437862">
    <property type="component" value="Chromosome"/>
</dbReference>
<feature type="modified residue" description="4-aspartylphosphate" evidence="6">
    <location>
        <position position="53"/>
    </location>
</feature>
<dbReference type="OrthoDB" id="9774747at2"/>
<organism evidence="10 11">
    <name type="scientific">Pseudoduganella flava</name>
    <dbReference type="NCBI Taxonomy" id="871742"/>
    <lineage>
        <taxon>Bacteria</taxon>
        <taxon>Pseudomonadati</taxon>
        <taxon>Pseudomonadota</taxon>
        <taxon>Betaproteobacteria</taxon>
        <taxon>Burkholderiales</taxon>
        <taxon>Oxalobacteraceae</taxon>
        <taxon>Telluria group</taxon>
        <taxon>Pseudoduganella</taxon>
    </lineage>
</organism>
<dbReference type="GO" id="GO:0007234">
    <property type="term" value="P:osmosensory signaling via phosphorelay pathway"/>
    <property type="evidence" value="ECO:0007669"/>
    <property type="project" value="TreeGrafter"/>
</dbReference>
<dbReference type="PANTHER" id="PTHR42878:SF14">
    <property type="entry name" value="OSMOLARITY TWO-COMPONENT SYSTEM PROTEIN SSK1"/>
    <property type="match status" value="1"/>
</dbReference>
<reference evidence="10 11" key="1">
    <citation type="journal article" date="2015" name="Stand. Genomic Sci.">
        <title>Genomic Encyclopedia of Bacterial and Archaeal Type Strains, Phase III: the genomes of soil and plant-associated and newly described type strains.</title>
        <authorList>
            <person name="Whitman W.B."/>
            <person name="Woyke T."/>
            <person name="Klenk H.P."/>
            <person name="Zhou Y."/>
            <person name="Lilburn T.G."/>
            <person name="Beck B.J."/>
            <person name="De Vos P."/>
            <person name="Vandamme P."/>
            <person name="Eisen J.A."/>
            <person name="Garrity G."/>
            <person name="Hugenholtz P."/>
            <person name="Kyrpides N.C."/>
        </authorList>
    </citation>
    <scope>NUCLEOTIDE SEQUENCE [LARGE SCALE GENOMIC DNA]</scope>
    <source>
        <strain evidence="10 11">CGMCC 1.10685</strain>
    </source>
</reference>
<dbReference type="SMART" id="SM00448">
    <property type="entry name" value="REC"/>
    <property type="match status" value="1"/>
</dbReference>
<dbReference type="Gene3D" id="3.40.50.2300">
    <property type="match status" value="1"/>
</dbReference>
<dbReference type="InterPro" id="IPR003661">
    <property type="entry name" value="HisK_dim/P_dom"/>
</dbReference>
<dbReference type="SUPFAM" id="SSF55874">
    <property type="entry name" value="ATPase domain of HSP90 chaperone/DNA topoisomerase II/histidine kinase"/>
    <property type="match status" value="1"/>
</dbReference>
<evidence type="ECO:0000256" key="2">
    <source>
        <dbReference type="ARBA" id="ARBA00012438"/>
    </source>
</evidence>